<dbReference type="Pfam" id="PF00345">
    <property type="entry name" value="PapD_N"/>
    <property type="match status" value="1"/>
</dbReference>
<evidence type="ECO:0000259" key="2">
    <source>
        <dbReference type="Pfam" id="PF00345"/>
    </source>
</evidence>
<dbReference type="Proteomes" id="UP001339883">
    <property type="component" value="Unassembled WGS sequence"/>
</dbReference>
<dbReference type="InterPro" id="IPR050643">
    <property type="entry name" value="Periplasmic_pilus_chap"/>
</dbReference>
<evidence type="ECO:0000256" key="1">
    <source>
        <dbReference type="SAM" id="SignalP"/>
    </source>
</evidence>
<accession>A0ABU6DW14</accession>
<proteinExistence type="predicted"/>
<dbReference type="PANTHER" id="PTHR30251:SF4">
    <property type="entry name" value="SLR1668 PROTEIN"/>
    <property type="match status" value="1"/>
</dbReference>
<dbReference type="InterPro" id="IPR016147">
    <property type="entry name" value="Pili_assmbl_chaperone_N"/>
</dbReference>
<gene>
    <name evidence="3" type="ORF">I2F25_12640</name>
</gene>
<dbReference type="InterPro" id="IPR008962">
    <property type="entry name" value="PapD-like_sf"/>
</dbReference>
<protein>
    <submittedName>
        <fullName evidence="3">Molecular chaperone</fullName>
    </submittedName>
</protein>
<reference evidence="3 4" key="1">
    <citation type="submission" date="2019-08" db="EMBL/GenBank/DDBJ databases">
        <title>Five species of Acinetobacter isolated from floral nectar and animal pollinators.</title>
        <authorList>
            <person name="Hendry T.A."/>
        </authorList>
    </citation>
    <scope>NUCLEOTIDE SEQUENCE [LARGE SCALE GENOMIC DNA]</scope>
    <source>
        <strain evidence="3 4">MD18.27</strain>
    </source>
</reference>
<dbReference type="InterPro" id="IPR013783">
    <property type="entry name" value="Ig-like_fold"/>
</dbReference>
<feature type="signal peptide" evidence="1">
    <location>
        <begin position="1"/>
        <end position="20"/>
    </location>
</feature>
<evidence type="ECO:0000313" key="4">
    <source>
        <dbReference type="Proteomes" id="UP001339883"/>
    </source>
</evidence>
<evidence type="ECO:0000313" key="3">
    <source>
        <dbReference type="EMBL" id="MEB5477872.1"/>
    </source>
</evidence>
<dbReference type="SUPFAM" id="SSF49354">
    <property type="entry name" value="PapD-like"/>
    <property type="match status" value="1"/>
</dbReference>
<organism evidence="3 4">
    <name type="scientific">Acinetobacter pollinis</name>
    <dbReference type="NCBI Taxonomy" id="2605270"/>
    <lineage>
        <taxon>Bacteria</taxon>
        <taxon>Pseudomonadati</taxon>
        <taxon>Pseudomonadota</taxon>
        <taxon>Gammaproteobacteria</taxon>
        <taxon>Moraxellales</taxon>
        <taxon>Moraxellaceae</taxon>
        <taxon>Acinetobacter</taxon>
    </lineage>
</organism>
<sequence>MKNNALIAFILMLFPSMIFAASMRISPISVEILDTQNASSISLYNQSNESIDLQVRVFEWTQKNGQDVLTPTDDIAVSPPILSLQADDSFNLRVVRVDSTPVLNEKAYRIIIDELPKPIDHRKADQGLNILLRSSLPMFITNKNATSKIEGKINTVSDNSFAVINNTGSRHILLSKLVIIDKTENKSYPIKVTTLNGYLLVGQTKNYFIENFKYQQSHQYMISTTVNGKDTEL</sequence>
<keyword evidence="1" id="KW-0732">Signal</keyword>
<dbReference type="RefSeq" id="WP_325776262.1">
    <property type="nucleotide sequence ID" value="NZ_VTDN01000019.1"/>
</dbReference>
<name>A0ABU6DW14_9GAMM</name>
<comment type="caution">
    <text evidence="3">The sequence shown here is derived from an EMBL/GenBank/DDBJ whole genome shotgun (WGS) entry which is preliminary data.</text>
</comment>
<dbReference type="PANTHER" id="PTHR30251">
    <property type="entry name" value="PILUS ASSEMBLY CHAPERONE"/>
    <property type="match status" value="1"/>
</dbReference>
<feature type="chain" id="PRO_5046668996" evidence="1">
    <location>
        <begin position="21"/>
        <end position="233"/>
    </location>
</feature>
<dbReference type="EMBL" id="VTDN01000019">
    <property type="protein sequence ID" value="MEB5477872.1"/>
    <property type="molecule type" value="Genomic_DNA"/>
</dbReference>
<keyword evidence="4" id="KW-1185">Reference proteome</keyword>
<feature type="domain" description="Pili assembly chaperone N-terminal" evidence="2">
    <location>
        <begin position="23"/>
        <end position="140"/>
    </location>
</feature>
<dbReference type="Gene3D" id="2.60.40.10">
    <property type="entry name" value="Immunoglobulins"/>
    <property type="match status" value="1"/>
</dbReference>